<reference evidence="2" key="1">
    <citation type="submission" date="2016-11" db="UniProtKB">
        <authorList>
            <consortium name="WormBaseParasite"/>
        </authorList>
    </citation>
    <scope>IDENTIFICATION</scope>
</reference>
<dbReference type="Proteomes" id="UP000095284">
    <property type="component" value="Unplaced"/>
</dbReference>
<sequence>MLLILPHAYNDEPRRSIVSLTRTVADPKNHSACLQKPGFGSQTDRMPPQIIIVTVENPFDIHSDESKATLAINIGPIPHLTQMKSGQMKGSRGCKSSFNFLYFLQL</sequence>
<proteinExistence type="predicted"/>
<dbReference type="WBParaSite" id="BXY_0955300.1">
    <property type="protein sequence ID" value="BXY_0955300.1"/>
    <property type="gene ID" value="BXY_0955300"/>
</dbReference>
<organism evidence="1 2">
    <name type="scientific">Bursaphelenchus xylophilus</name>
    <name type="common">Pinewood nematode worm</name>
    <name type="synonym">Aphelenchoides xylophilus</name>
    <dbReference type="NCBI Taxonomy" id="6326"/>
    <lineage>
        <taxon>Eukaryota</taxon>
        <taxon>Metazoa</taxon>
        <taxon>Ecdysozoa</taxon>
        <taxon>Nematoda</taxon>
        <taxon>Chromadorea</taxon>
        <taxon>Rhabditida</taxon>
        <taxon>Tylenchina</taxon>
        <taxon>Tylenchomorpha</taxon>
        <taxon>Aphelenchoidea</taxon>
        <taxon>Aphelenchoididae</taxon>
        <taxon>Bursaphelenchus</taxon>
    </lineage>
</organism>
<protein>
    <submittedName>
        <fullName evidence="2">Uncharacterized protein</fullName>
    </submittedName>
</protein>
<evidence type="ECO:0000313" key="1">
    <source>
        <dbReference type="Proteomes" id="UP000095284"/>
    </source>
</evidence>
<dbReference type="AlphaFoldDB" id="A0A1I7S958"/>
<accession>A0A1I7S958</accession>
<name>A0A1I7S958_BURXY</name>
<evidence type="ECO:0000313" key="2">
    <source>
        <dbReference type="WBParaSite" id="BXY_0955300.1"/>
    </source>
</evidence>